<keyword evidence="2" id="KW-1185">Reference proteome</keyword>
<name>A0A6G0HF79_LARCR</name>
<organism evidence="1 2">
    <name type="scientific">Larimichthys crocea</name>
    <name type="common">Large yellow croaker</name>
    <name type="synonym">Pseudosciaena crocea</name>
    <dbReference type="NCBI Taxonomy" id="215358"/>
    <lineage>
        <taxon>Eukaryota</taxon>
        <taxon>Metazoa</taxon>
        <taxon>Chordata</taxon>
        <taxon>Craniata</taxon>
        <taxon>Vertebrata</taxon>
        <taxon>Euteleostomi</taxon>
        <taxon>Actinopterygii</taxon>
        <taxon>Neopterygii</taxon>
        <taxon>Teleostei</taxon>
        <taxon>Neoteleostei</taxon>
        <taxon>Acanthomorphata</taxon>
        <taxon>Eupercaria</taxon>
        <taxon>Sciaenidae</taxon>
        <taxon>Larimichthys</taxon>
    </lineage>
</organism>
<evidence type="ECO:0000313" key="2">
    <source>
        <dbReference type="Proteomes" id="UP000424527"/>
    </source>
</evidence>
<accession>A0A6G0HF79</accession>
<sequence>MEGESQKYIVTEQPPWYFTSENENVFSCESTQGLFDRVVALMIRKQEELSERQNRYKPKNLFKIIRSMVIEVADTIQQKPSLSLLLALMDLVDMEGGDDFESVASVDKAGVKHVLLAYRNYMSFYIPKKELMCTTGKKVVPVVTQYSEKHHFFHRDKPRSMVGTYVVLLPATRTGEEDCYFVQRCCSSRDLRA</sequence>
<comment type="caution">
    <text evidence="1">The sequence shown here is derived from an EMBL/GenBank/DDBJ whole genome shotgun (WGS) entry which is preliminary data.</text>
</comment>
<reference evidence="1 2" key="1">
    <citation type="submission" date="2019-07" db="EMBL/GenBank/DDBJ databases">
        <title>Chromosome genome assembly for large yellow croaker.</title>
        <authorList>
            <person name="Xiao S."/>
        </authorList>
    </citation>
    <scope>NUCLEOTIDE SEQUENCE [LARGE SCALE GENOMIC DNA]</scope>
    <source>
        <strain evidence="1">JMULYC20181020</strain>
        <tissue evidence="1">Muscle</tissue>
    </source>
</reference>
<proteinExistence type="predicted"/>
<gene>
    <name evidence="1" type="ORF">D5F01_LYC24124</name>
</gene>
<dbReference type="EMBL" id="REGW02000113">
    <property type="protein sequence ID" value="KAE8277853.1"/>
    <property type="molecule type" value="Genomic_DNA"/>
</dbReference>
<dbReference type="AlphaFoldDB" id="A0A6G0HF79"/>
<protein>
    <submittedName>
        <fullName evidence="1">Uncharacterized protein</fullName>
    </submittedName>
</protein>
<dbReference type="Proteomes" id="UP000424527">
    <property type="component" value="Unassembled WGS sequence"/>
</dbReference>
<evidence type="ECO:0000313" key="1">
    <source>
        <dbReference type="EMBL" id="KAE8277853.1"/>
    </source>
</evidence>